<dbReference type="Pfam" id="PF14737">
    <property type="entry name" value="DUF4470"/>
    <property type="match status" value="1"/>
</dbReference>
<keyword evidence="3" id="KW-0862">Zinc</keyword>
<dbReference type="EMBL" id="CAVNYO010000399">
    <property type="protein sequence ID" value="CAK5273824.1"/>
    <property type="molecule type" value="Genomic_DNA"/>
</dbReference>
<feature type="non-terminal residue" evidence="6">
    <location>
        <position position="1"/>
    </location>
</feature>
<evidence type="ECO:0000313" key="6">
    <source>
        <dbReference type="EMBL" id="CAK5273824.1"/>
    </source>
</evidence>
<dbReference type="Gene3D" id="6.10.140.2220">
    <property type="match status" value="1"/>
</dbReference>
<evidence type="ECO:0000259" key="5">
    <source>
        <dbReference type="PROSITE" id="PS50865"/>
    </source>
</evidence>
<evidence type="ECO:0000256" key="3">
    <source>
        <dbReference type="ARBA" id="ARBA00022833"/>
    </source>
</evidence>
<proteinExistence type="predicted"/>
<dbReference type="SUPFAM" id="SSF144232">
    <property type="entry name" value="HIT/MYND zinc finger-like"/>
    <property type="match status" value="1"/>
</dbReference>
<evidence type="ECO:0000256" key="4">
    <source>
        <dbReference type="PROSITE-ProRule" id="PRU00134"/>
    </source>
</evidence>
<dbReference type="PANTHER" id="PTHR10237:SF14">
    <property type="entry name" value="MYND-TYPE DOMAIN-CONTAINING PROTEIN"/>
    <property type="match status" value="1"/>
</dbReference>
<dbReference type="PANTHER" id="PTHR10237">
    <property type="entry name" value="DEFORMED EPIDERMAL AUTOREGULATORY FACTOR 1 HOMOLOG SUPPRESSIN"/>
    <property type="match status" value="1"/>
</dbReference>
<keyword evidence="2 4" id="KW-0863">Zinc-finger</keyword>
<dbReference type="InterPro" id="IPR027974">
    <property type="entry name" value="DUF4470"/>
</dbReference>
<comment type="caution">
    <text evidence="6">The sequence shown here is derived from an EMBL/GenBank/DDBJ whole genome shotgun (WGS) entry which is preliminary data.</text>
</comment>
<keyword evidence="1" id="KW-0479">Metal-binding</keyword>
<feature type="domain" description="MYND-type" evidence="5">
    <location>
        <begin position="1059"/>
        <end position="1097"/>
    </location>
</feature>
<evidence type="ECO:0000256" key="1">
    <source>
        <dbReference type="ARBA" id="ARBA00022723"/>
    </source>
</evidence>
<keyword evidence="7" id="KW-1185">Reference proteome</keyword>
<dbReference type="PROSITE" id="PS50865">
    <property type="entry name" value="ZF_MYND_2"/>
    <property type="match status" value="1"/>
</dbReference>
<evidence type="ECO:0000256" key="2">
    <source>
        <dbReference type="ARBA" id="ARBA00022771"/>
    </source>
</evidence>
<dbReference type="InterPro" id="IPR024119">
    <property type="entry name" value="TF_DEAF-1"/>
</dbReference>
<dbReference type="GO" id="GO:0008270">
    <property type="term" value="F:zinc ion binding"/>
    <property type="evidence" value="ECO:0007669"/>
    <property type="project" value="UniProtKB-KW"/>
</dbReference>
<dbReference type="AlphaFoldDB" id="A0AAD2HBV9"/>
<dbReference type="GO" id="GO:0000981">
    <property type="term" value="F:DNA-binding transcription factor activity, RNA polymerase II-specific"/>
    <property type="evidence" value="ECO:0007669"/>
    <property type="project" value="TreeGrafter"/>
</dbReference>
<evidence type="ECO:0000313" key="7">
    <source>
        <dbReference type="Proteomes" id="UP001295794"/>
    </source>
</evidence>
<sequence length="1098" mass="122067">LVVLCSRPRTMSHPVLWPVLFFYPIGNRSPVCLTENIAPEEPVDALLLACGDARNILYTVYADPPTKRSRLDFTCCDIEPGVLARNVILLSMIVDEYDASHIWNIFYHFRLNSQDFDLLISHCKQLFDLTRDVKSWQHSRYAPFLVFSSLHTLAEVNRYLGNYIAAESQTRADHDRLLSSFQSGFRARHRPGERMAGASVSCGPFAGMAAGLFSDHVHHYWKTGILSRSAIDIDQARFVNPTFCHSISAAPRLMGDRCTLHHLSYPLHSFHLADSFVESEQQLVRVAQSQFAGWCRAFQACDRDKVTVRFMAGDALAFCHTLLEGSTANYAVNGWKSVTMKLDSGDAAFPTVFDVIDTSNVSDHVGLLNLLVAAAPLLRRKSFARLNTELVCLSRDGGNNLPSLLCSDVPTASLLLGLYPSPVDAALAAQSTTLLVEEPVQYVWRITWKPAGCGMVPQFPDANALAAVLFQIYKQMFGDEADLTRSEVHYHRPSFAALLRLAKSRVRADWDAVFGSIFDRLQSDRTLLMGSNNYQELCCQLHLHGIYTVDILRDPLPARDYKRIFKDWREVPPVVCVTLVVPRQNIRHLEERSAGQQLGTPRLQLEIRGASFHNIFSAIQLAFGRVQAQGSGEDRTITIDEDGRGWNGSSSLIVWAILPAFNLVHGETPTRVSLDLHSTPETAIWAGFSGLALFSAVVTGQSLYVTQNRPNQNGPLPLGTVAASYEGSSSVSCNVSDTQIRSMALRWSPNDTIALADAEVQHAQHSSRSVLVTIDDSVSHELEYPYPIDAARLKARIARKSGWIEVEASVRKWEPSPLQLKWPSTLNDCAEFLPRVNGDLSPTADPTRIDCLNRIFEFQHLLMMSPRERRAGNDDEMRKIKSPLAKILSQIDPAKPKNVFGLVTAETQAPETLIIVQTLRLDLDSDSVFADCGILPVTRGLTEGPLASKIDALSKLATKVIIERTTWRHLLVAFTERCRDWFHKPDCLYALAGKAPLSLEAGQNWLCSCGSGVGIHSQDPDLAGLMTRAAIAPIFAVPYWERVTSFAELKALYEAVIRCAACQKSGGALLTCSSCKKVQYCSRDYQKAHWKVHKKQCM</sequence>
<protein>
    <recommendedName>
        <fullName evidence="5">MYND-type domain-containing protein</fullName>
    </recommendedName>
</protein>
<reference evidence="6" key="1">
    <citation type="submission" date="2023-11" db="EMBL/GenBank/DDBJ databases">
        <authorList>
            <person name="De Vega J J."/>
            <person name="De Vega J J."/>
        </authorList>
    </citation>
    <scope>NUCLEOTIDE SEQUENCE</scope>
</reference>
<dbReference type="GO" id="GO:0005634">
    <property type="term" value="C:nucleus"/>
    <property type="evidence" value="ECO:0007669"/>
    <property type="project" value="TreeGrafter"/>
</dbReference>
<name>A0AAD2HBV9_9AGAR</name>
<accession>A0AAD2HBV9</accession>
<dbReference type="Pfam" id="PF01753">
    <property type="entry name" value="zf-MYND"/>
    <property type="match status" value="1"/>
</dbReference>
<dbReference type="Proteomes" id="UP001295794">
    <property type="component" value="Unassembled WGS sequence"/>
</dbReference>
<organism evidence="6 7">
    <name type="scientific">Mycena citricolor</name>
    <dbReference type="NCBI Taxonomy" id="2018698"/>
    <lineage>
        <taxon>Eukaryota</taxon>
        <taxon>Fungi</taxon>
        <taxon>Dikarya</taxon>
        <taxon>Basidiomycota</taxon>
        <taxon>Agaricomycotina</taxon>
        <taxon>Agaricomycetes</taxon>
        <taxon>Agaricomycetidae</taxon>
        <taxon>Agaricales</taxon>
        <taxon>Marasmiineae</taxon>
        <taxon>Mycenaceae</taxon>
        <taxon>Mycena</taxon>
    </lineage>
</organism>
<gene>
    <name evidence="6" type="ORF">MYCIT1_LOCUS20564</name>
</gene>
<dbReference type="InterPro" id="IPR002893">
    <property type="entry name" value="Znf_MYND"/>
</dbReference>